<feature type="region of interest" description="Disordered" evidence="1">
    <location>
        <begin position="30"/>
        <end position="85"/>
    </location>
</feature>
<dbReference type="InterPro" id="IPR025582">
    <property type="entry name" value="YARHG_dom"/>
</dbReference>
<dbReference type="InterPro" id="IPR038434">
    <property type="entry name" value="YARHG_sf"/>
</dbReference>
<keyword evidence="4" id="KW-1185">Reference proteome</keyword>
<dbReference type="AlphaFoldDB" id="C6Q005"/>
<dbReference type="EMBL" id="ACVI01000104">
    <property type="protein sequence ID" value="EET85179.1"/>
    <property type="molecule type" value="Genomic_DNA"/>
</dbReference>
<gene>
    <name evidence="3" type="ORF">CcarbDRAFT_4372</name>
</gene>
<evidence type="ECO:0000256" key="1">
    <source>
        <dbReference type="SAM" id="MobiDB-lite"/>
    </source>
</evidence>
<dbReference type="eggNOG" id="COG4640">
    <property type="taxonomic scope" value="Bacteria"/>
</dbReference>
<dbReference type="STRING" id="536227.Ccar_15190"/>
<dbReference type="SMART" id="SM01324">
    <property type="entry name" value="YARHG"/>
    <property type="match status" value="1"/>
</dbReference>
<dbReference type="Pfam" id="PF13308">
    <property type="entry name" value="YARHG"/>
    <property type="match status" value="1"/>
</dbReference>
<protein>
    <recommendedName>
        <fullName evidence="2">YARHG domain-containing protein</fullName>
    </recommendedName>
</protein>
<accession>C6Q005</accession>
<dbReference type="RefSeq" id="WP_007063257.1">
    <property type="nucleotide sequence ID" value="NZ_ACVI01000104.1"/>
</dbReference>
<comment type="caution">
    <text evidence="3">The sequence shown here is derived from an EMBL/GenBank/DDBJ whole genome shotgun (WGS) entry which is preliminary data.</text>
</comment>
<evidence type="ECO:0000313" key="3">
    <source>
        <dbReference type="EMBL" id="EET85179.1"/>
    </source>
</evidence>
<evidence type="ECO:0000259" key="2">
    <source>
        <dbReference type="SMART" id="SM01324"/>
    </source>
</evidence>
<dbReference type="Gene3D" id="1.20.58.1690">
    <property type="match status" value="1"/>
</dbReference>
<evidence type="ECO:0000313" key="4">
    <source>
        <dbReference type="Proteomes" id="UP000004198"/>
    </source>
</evidence>
<feature type="compositionally biased region" description="Polar residues" evidence="1">
    <location>
        <begin position="33"/>
        <end position="52"/>
    </location>
</feature>
<feature type="compositionally biased region" description="Polar residues" evidence="1">
    <location>
        <begin position="63"/>
        <end position="82"/>
    </location>
</feature>
<name>C6Q005_9CLOT</name>
<feature type="domain" description="YARHG" evidence="2">
    <location>
        <begin position="98"/>
        <end position="178"/>
    </location>
</feature>
<proteinExistence type="predicted"/>
<dbReference type="OrthoDB" id="517663at2"/>
<organism evidence="3 4">
    <name type="scientific">Clostridium carboxidivorans P7</name>
    <dbReference type="NCBI Taxonomy" id="536227"/>
    <lineage>
        <taxon>Bacteria</taxon>
        <taxon>Bacillati</taxon>
        <taxon>Bacillota</taxon>
        <taxon>Clostridia</taxon>
        <taxon>Eubacteriales</taxon>
        <taxon>Clostridiaceae</taxon>
        <taxon>Clostridium</taxon>
    </lineage>
</organism>
<dbReference type="Proteomes" id="UP000004198">
    <property type="component" value="Unassembled WGS sequence"/>
</dbReference>
<dbReference type="KEGG" id="cck:Ccar_15190"/>
<dbReference type="PROSITE" id="PS51257">
    <property type="entry name" value="PROKAR_LIPOPROTEIN"/>
    <property type="match status" value="1"/>
</dbReference>
<reference evidence="3 4" key="1">
    <citation type="submission" date="2009-06" db="EMBL/GenBank/DDBJ databases">
        <title>The draft genome of Clostridium carboxidivorans P7.</title>
        <authorList>
            <consortium name="US DOE Joint Genome Institute (JGI-PGF)"/>
            <person name="Lucas S."/>
            <person name="Copeland A."/>
            <person name="Lapidus A."/>
            <person name="Glavina del Rio T."/>
            <person name="Tice H."/>
            <person name="Bruce D."/>
            <person name="Goodwin L."/>
            <person name="Pitluck S."/>
            <person name="Larimer F."/>
            <person name="Land M.L."/>
            <person name="Hauser L."/>
            <person name="Hemme C.L."/>
        </authorList>
    </citation>
    <scope>NUCLEOTIDE SEQUENCE [LARGE SCALE GENOMIC DNA]</scope>
    <source>
        <strain evidence="3 4">P7</strain>
    </source>
</reference>
<dbReference type="PATRIC" id="fig|536227.13.peg.3184"/>
<sequence>MKKRIIISVMCILAVFLFVGCGGIRISLDSDSKPAQSENKQQNDGNKSQTASDKAAKQDQNAKDNSPVTVNINQAPQTNSKPDTVIVREPSPAPVVNGSFIFSNSGYSYLTKSQVASLSNYQLGIARNEIYARHGYIFSTAKYRNYFNSQSWYSPITTNVTLSNVETYNVDLIKAEEDRRGVKN</sequence>